<keyword evidence="2" id="KW-1185">Reference proteome</keyword>
<accession>A0ABQ3V6Y0</accession>
<dbReference type="EMBL" id="BNJG01000006">
    <property type="protein sequence ID" value="GHO60718.1"/>
    <property type="molecule type" value="Genomic_DNA"/>
</dbReference>
<organism evidence="1 2">
    <name type="scientific">Ktedonobacter robiniae</name>
    <dbReference type="NCBI Taxonomy" id="2778365"/>
    <lineage>
        <taxon>Bacteria</taxon>
        <taxon>Bacillati</taxon>
        <taxon>Chloroflexota</taxon>
        <taxon>Ktedonobacteria</taxon>
        <taxon>Ktedonobacterales</taxon>
        <taxon>Ktedonobacteraceae</taxon>
        <taxon>Ktedonobacter</taxon>
    </lineage>
</organism>
<gene>
    <name evidence="1" type="ORF">KSB_91930</name>
</gene>
<evidence type="ECO:0000313" key="1">
    <source>
        <dbReference type="EMBL" id="GHO60718.1"/>
    </source>
</evidence>
<dbReference type="Proteomes" id="UP000654345">
    <property type="component" value="Unassembled WGS sequence"/>
</dbReference>
<evidence type="ECO:0000313" key="2">
    <source>
        <dbReference type="Proteomes" id="UP000654345"/>
    </source>
</evidence>
<proteinExistence type="predicted"/>
<evidence type="ECO:0008006" key="3">
    <source>
        <dbReference type="Google" id="ProtNLM"/>
    </source>
</evidence>
<comment type="caution">
    <text evidence="1">The sequence shown here is derived from an EMBL/GenBank/DDBJ whole genome shotgun (WGS) entry which is preliminary data.</text>
</comment>
<reference evidence="1 2" key="1">
    <citation type="journal article" date="2021" name="Int. J. Syst. Evol. Microbiol.">
        <title>Reticulibacter mediterranei gen. nov., sp. nov., within the new family Reticulibacteraceae fam. nov., and Ktedonospora formicarum gen. nov., sp. nov., Ktedonobacter robiniae sp. nov., Dictyobacter formicarum sp. nov. and Dictyobacter arantiisoli sp. nov., belonging to the class Ktedonobacteria.</title>
        <authorList>
            <person name="Yabe S."/>
            <person name="Zheng Y."/>
            <person name="Wang C.M."/>
            <person name="Sakai Y."/>
            <person name="Abe K."/>
            <person name="Yokota A."/>
            <person name="Donadio S."/>
            <person name="Cavaletti L."/>
            <person name="Monciardini P."/>
        </authorList>
    </citation>
    <scope>NUCLEOTIDE SEQUENCE [LARGE SCALE GENOMIC DNA]</scope>
    <source>
        <strain evidence="1 2">SOSP1-30</strain>
    </source>
</reference>
<sequence length="87" mass="10044">MLSENGRVETLANSLAHVYNGEQPATRPRDLRLTPLLVAWQIQGRVLGLKALSADRTFSDQWWWSLWVNAVRISCFVCMKLRERMGQ</sequence>
<name>A0ABQ3V6Y0_9CHLR</name>
<protein>
    <recommendedName>
        <fullName evidence="3">Transposase DDE domain-containing protein</fullName>
    </recommendedName>
</protein>